<dbReference type="Gene3D" id="3.40.50.10190">
    <property type="entry name" value="BRCT domain"/>
    <property type="match status" value="1"/>
</dbReference>
<protein>
    <recommendedName>
        <fullName evidence="15">Poly [ADP-ribose] polymerase</fullName>
        <shortName evidence="15">PARP</shortName>
        <ecNumber evidence="15">2.4.2.-</ecNumber>
    </recommendedName>
</protein>
<dbReference type="GO" id="GO:0016779">
    <property type="term" value="F:nucleotidyltransferase activity"/>
    <property type="evidence" value="ECO:0007669"/>
    <property type="project" value="UniProtKB-KW"/>
</dbReference>
<dbReference type="InterPro" id="IPR012317">
    <property type="entry name" value="Poly(ADP-ribose)pol_cat_dom"/>
</dbReference>
<feature type="compositionally biased region" description="Low complexity" evidence="16">
    <location>
        <begin position="7"/>
        <end position="27"/>
    </location>
</feature>
<dbReference type="InterPro" id="IPR008893">
    <property type="entry name" value="WGR_domain"/>
</dbReference>
<dbReference type="GO" id="GO:0003677">
    <property type="term" value="F:DNA binding"/>
    <property type="evidence" value="ECO:0007669"/>
    <property type="project" value="UniProtKB-KW"/>
</dbReference>
<dbReference type="PROSITE" id="PS51059">
    <property type="entry name" value="PARP_CATALYTIC"/>
    <property type="match status" value="1"/>
</dbReference>
<evidence type="ECO:0000256" key="2">
    <source>
        <dbReference type="ARBA" id="ARBA00022676"/>
    </source>
</evidence>
<dbReference type="Gene3D" id="2.20.140.10">
    <property type="entry name" value="WGR domain"/>
    <property type="match status" value="1"/>
</dbReference>
<evidence type="ECO:0000256" key="14">
    <source>
        <dbReference type="ARBA" id="ARBA00033987"/>
    </source>
</evidence>
<evidence type="ECO:0000256" key="7">
    <source>
        <dbReference type="ARBA" id="ARBA00022765"/>
    </source>
</evidence>
<feature type="domain" description="PARP alpha-helical" evidence="19">
    <location>
        <begin position="350"/>
        <end position="468"/>
    </location>
</feature>
<sequence>MSRRATRSSTSSASGATGTAAASNPSSSLFEGQVFSLSPLAAKDPANKDLSATLTANGAKVVASVTKALTHFIAVSDDVTKASAKWKQATERSNIAVVDASFVTDSIKKGALADPSDYKVAADQNADAPSSPKKRKRTAATSRKTADSESENDAAVAPPPAKFKARATAKKAAAAEAVSDVEDDKQDDQENKEEDAPKMFKTIKKGRAAVDHEFPLASQCHVYEDDTGVYDAMLNQTEVNANANKFYIIQVLKNDNVEQYYAWNRWGRVGIRGQMSNVTAMSKEEAIHSFKAKFQDKTKNKWDDRENFEKKPKKYYLIERDFGDDAEGEDEETKAAAAKSVAEARAKLPPSKLPQPVQSLMKLIFNTDMMEQQMVALEYDAKKMPLGKLTKSQIKKGYEALAKLADVLNSPVPDRALINTYTSLFYTIIPHAFGMRRPPLIDTPQMLKAKLEMVEALGDIEIATEILNDTNKNLNKDPVDLHHDKLHTKFSVVERNTETYKLVEKYMKNTHAETHGNYTLEIEDLFEIAREGEEKRAQGLHNKKLLWHGSRLTNYVGILSTGLRIAPPEAPVTGYMFGKGIYFADMVSKSANYCFTSRSSPTGLLLLCEVALGEQWKSTSAQYNAAQYSEKAGCHSTHGLGRTMPDPKMDTTLPGEPDVVVPCGKAVPSGVKNCGLFYNEFITYNVENVKIRYLIRTKFVHQY</sequence>
<accession>A0AAD5TJ89</accession>
<keyword evidence="4" id="KW-0548">Nucleotidyltransferase</keyword>
<dbReference type="PROSITE" id="PS50172">
    <property type="entry name" value="BRCT"/>
    <property type="match status" value="1"/>
</dbReference>
<keyword evidence="10 15" id="KW-0520">NAD</keyword>
<dbReference type="SMART" id="SM00292">
    <property type="entry name" value="BRCT"/>
    <property type="match status" value="1"/>
</dbReference>
<dbReference type="InterPro" id="IPR004102">
    <property type="entry name" value="Poly(ADP-ribose)pol_reg_dom"/>
</dbReference>
<dbReference type="GO" id="GO:0006302">
    <property type="term" value="P:double-strand break repair"/>
    <property type="evidence" value="ECO:0007669"/>
    <property type="project" value="TreeGrafter"/>
</dbReference>
<feature type="domain" description="WGR" evidence="20">
    <location>
        <begin position="219"/>
        <end position="315"/>
    </location>
</feature>
<evidence type="ECO:0000256" key="13">
    <source>
        <dbReference type="ARBA" id="ARBA00024347"/>
    </source>
</evidence>
<dbReference type="FunFam" id="1.20.142.10:FF:000001">
    <property type="entry name" value="Poly [ADP-ribose] polymerase"/>
    <property type="match status" value="1"/>
</dbReference>
<feature type="compositionally biased region" description="Acidic residues" evidence="16">
    <location>
        <begin position="179"/>
        <end position="193"/>
    </location>
</feature>
<evidence type="ECO:0000259" key="20">
    <source>
        <dbReference type="PROSITE" id="PS51977"/>
    </source>
</evidence>
<keyword evidence="22" id="KW-1185">Reference proteome</keyword>
<keyword evidence="7" id="KW-0013">ADP-ribosylation</keyword>
<dbReference type="PROSITE" id="PS51977">
    <property type="entry name" value="WGR"/>
    <property type="match status" value="1"/>
</dbReference>
<dbReference type="GO" id="GO:1990404">
    <property type="term" value="F:NAD+-protein mono-ADP-ribosyltransferase activity"/>
    <property type="evidence" value="ECO:0007669"/>
    <property type="project" value="TreeGrafter"/>
</dbReference>
<dbReference type="Pfam" id="PF00533">
    <property type="entry name" value="BRCT"/>
    <property type="match status" value="1"/>
</dbReference>
<dbReference type="GO" id="GO:0008270">
    <property type="term" value="F:zinc ion binding"/>
    <property type="evidence" value="ECO:0007669"/>
    <property type="project" value="UniProtKB-KW"/>
</dbReference>
<dbReference type="PANTHER" id="PTHR10459:SF60">
    <property type="entry name" value="POLY [ADP-RIBOSE] POLYMERASE 2"/>
    <property type="match status" value="1"/>
</dbReference>
<organism evidence="21 22">
    <name type="scientific">Geranomyces variabilis</name>
    <dbReference type="NCBI Taxonomy" id="109894"/>
    <lineage>
        <taxon>Eukaryota</taxon>
        <taxon>Fungi</taxon>
        <taxon>Fungi incertae sedis</taxon>
        <taxon>Chytridiomycota</taxon>
        <taxon>Chytridiomycota incertae sedis</taxon>
        <taxon>Chytridiomycetes</taxon>
        <taxon>Spizellomycetales</taxon>
        <taxon>Powellomycetaceae</taxon>
        <taxon>Geranomyces</taxon>
    </lineage>
</organism>
<feature type="domain" description="BRCT" evidence="17">
    <location>
        <begin position="25"/>
        <end position="120"/>
    </location>
</feature>
<keyword evidence="2 15" id="KW-0328">Glycosyltransferase</keyword>
<dbReference type="CDD" id="cd01437">
    <property type="entry name" value="parp_like"/>
    <property type="match status" value="1"/>
</dbReference>
<evidence type="ECO:0000256" key="3">
    <source>
        <dbReference type="ARBA" id="ARBA00022679"/>
    </source>
</evidence>
<comment type="similarity">
    <text evidence="13">Belongs to the ARTD/PARP family.</text>
</comment>
<dbReference type="InterPro" id="IPR036420">
    <property type="entry name" value="BRCT_dom_sf"/>
</dbReference>
<evidence type="ECO:0000259" key="18">
    <source>
        <dbReference type="PROSITE" id="PS51059"/>
    </source>
</evidence>
<evidence type="ECO:0000256" key="16">
    <source>
        <dbReference type="SAM" id="MobiDB-lite"/>
    </source>
</evidence>
<dbReference type="PANTHER" id="PTHR10459">
    <property type="entry name" value="DNA LIGASE"/>
    <property type="match status" value="1"/>
</dbReference>
<dbReference type="Pfam" id="PF05406">
    <property type="entry name" value="WGR"/>
    <property type="match status" value="1"/>
</dbReference>
<feature type="domain" description="PARP catalytic" evidence="18">
    <location>
        <begin position="477"/>
        <end position="703"/>
    </location>
</feature>
<dbReference type="Gene3D" id="1.20.142.10">
    <property type="entry name" value="Poly(ADP-ribose) polymerase, regulatory domain"/>
    <property type="match status" value="1"/>
</dbReference>
<evidence type="ECO:0000256" key="9">
    <source>
        <dbReference type="ARBA" id="ARBA00022833"/>
    </source>
</evidence>
<dbReference type="AlphaFoldDB" id="A0AAD5TJ89"/>
<dbReference type="Pfam" id="PF00644">
    <property type="entry name" value="PARP"/>
    <property type="match status" value="1"/>
</dbReference>
<keyword evidence="6" id="KW-0677">Repeat</keyword>
<keyword evidence="11" id="KW-0238">DNA-binding</keyword>
<evidence type="ECO:0000256" key="4">
    <source>
        <dbReference type="ARBA" id="ARBA00022695"/>
    </source>
</evidence>
<evidence type="ECO:0000259" key="17">
    <source>
        <dbReference type="PROSITE" id="PS50172"/>
    </source>
</evidence>
<dbReference type="InterPro" id="IPR036930">
    <property type="entry name" value="WGR_dom_sf"/>
</dbReference>
<keyword evidence="12" id="KW-0539">Nucleus</keyword>
<comment type="subcellular location">
    <subcellularLocation>
        <location evidence="1">Nucleus</location>
    </subcellularLocation>
</comment>
<name>A0AAD5TJ89_9FUNG</name>
<keyword evidence="5" id="KW-0479">Metal-binding</keyword>
<dbReference type="EMBL" id="JADGJQ010000028">
    <property type="protein sequence ID" value="KAJ3178167.1"/>
    <property type="molecule type" value="Genomic_DNA"/>
</dbReference>
<dbReference type="SUPFAM" id="SSF52113">
    <property type="entry name" value="BRCT domain"/>
    <property type="match status" value="1"/>
</dbReference>
<dbReference type="InterPro" id="IPR036616">
    <property type="entry name" value="Poly(ADP-ribose)pol_reg_dom_sf"/>
</dbReference>
<dbReference type="GO" id="GO:0003950">
    <property type="term" value="F:NAD+ poly-ADP-ribosyltransferase activity"/>
    <property type="evidence" value="ECO:0007669"/>
    <property type="project" value="UniProtKB-UniRule"/>
</dbReference>
<evidence type="ECO:0000256" key="1">
    <source>
        <dbReference type="ARBA" id="ARBA00004123"/>
    </source>
</evidence>
<dbReference type="EC" id="2.4.2.-" evidence="15"/>
<dbReference type="PROSITE" id="PS51060">
    <property type="entry name" value="PARP_ALPHA_HD"/>
    <property type="match status" value="1"/>
</dbReference>
<reference evidence="21" key="1">
    <citation type="submission" date="2020-05" db="EMBL/GenBank/DDBJ databases">
        <title>Phylogenomic resolution of chytrid fungi.</title>
        <authorList>
            <person name="Stajich J.E."/>
            <person name="Amses K."/>
            <person name="Simmons R."/>
            <person name="Seto K."/>
            <person name="Myers J."/>
            <person name="Bonds A."/>
            <person name="Quandt C.A."/>
            <person name="Barry K."/>
            <person name="Liu P."/>
            <person name="Grigoriev I."/>
            <person name="Longcore J.E."/>
            <person name="James T.Y."/>
        </authorList>
    </citation>
    <scope>NUCLEOTIDE SEQUENCE</scope>
    <source>
        <strain evidence="21">JEL0379</strain>
    </source>
</reference>
<feature type="region of interest" description="Disordered" evidence="16">
    <location>
        <begin position="1"/>
        <end position="27"/>
    </location>
</feature>
<feature type="region of interest" description="Disordered" evidence="16">
    <location>
        <begin position="118"/>
        <end position="198"/>
    </location>
</feature>
<dbReference type="Pfam" id="PF02877">
    <property type="entry name" value="PARP_reg"/>
    <property type="match status" value="1"/>
</dbReference>
<evidence type="ECO:0000313" key="22">
    <source>
        <dbReference type="Proteomes" id="UP001212152"/>
    </source>
</evidence>
<proteinExistence type="inferred from homology"/>
<dbReference type="InterPro" id="IPR001357">
    <property type="entry name" value="BRCT_dom"/>
</dbReference>
<dbReference type="GO" id="GO:0070212">
    <property type="term" value="P:protein poly-ADP-ribosylation"/>
    <property type="evidence" value="ECO:0007669"/>
    <property type="project" value="TreeGrafter"/>
</dbReference>
<evidence type="ECO:0000259" key="19">
    <source>
        <dbReference type="PROSITE" id="PS51060"/>
    </source>
</evidence>
<dbReference type="Proteomes" id="UP001212152">
    <property type="component" value="Unassembled WGS sequence"/>
</dbReference>
<evidence type="ECO:0000256" key="8">
    <source>
        <dbReference type="ARBA" id="ARBA00022771"/>
    </source>
</evidence>
<evidence type="ECO:0000256" key="5">
    <source>
        <dbReference type="ARBA" id="ARBA00022723"/>
    </source>
</evidence>
<dbReference type="Gene3D" id="3.90.228.10">
    <property type="match status" value="1"/>
</dbReference>
<comment type="caution">
    <text evidence="21">The sequence shown here is derived from an EMBL/GenBank/DDBJ whole genome shotgun (WGS) entry which is preliminary data.</text>
</comment>
<dbReference type="SUPFAM" id="SSF142921">
    <property type="entry name" value="WGR domain-like"/>
    <property type="match status" value="1"/>
</dbReference>
<evidence type="ECO:0000256" key="10">
    <source>
        <dbReference type="ARBA" id="ARBA00023027"/>
    </source>
</evidence>
<keyword evidence="3 15" id="KW-0808">Transferase</keyword>
<evidence type="ECO:0000256" key="15">
    <source>
        <dbReference type="RuleBase" id="RU362114"/>
    </source>
</evidence>
<dbReference type="SMART" id="SM00773">
    <property type="entry name" value="WGR"/>
    <property type="match status" value="1"/>
</dbReference>
<dbReference type="SUPFAM" id="SSF56399">
    <property type="entry name" value="ADP-ribosylation"/>
    <property type="match status" value="1"/>
</dbReference>
<evidence type="ECO:0000256" key="12">
    <source>
        <dbReference type="ARBA" id="ARBA00023242"/>
    </source>
</evidence>
<evidence type="ECO:0000313" key="21">
    <source>
        <dbReference type="EMBL" id="KAJ3178167.1"/>
    </source>
</evidence>
<gene>
    <name evidence="21" type="primary">PARP2</name>
    <name evidence="21" type="ORF">HDU87_003719</name>
</gene>
<evidence type="ECO:0000256" key="6">
    <source>
        <dbReference type="ARBA" id="ARBA00022737"/>
    </source>
</evidence>
<dbReference type="SUPFAM" id="SSF47587">
    <property type="entry name" value="Domain of poly(ADP-ribose) polymerase"/>
    <property type="match status" value="1"/>
</dbReference>
<comment type="catalytic activity">
    <reaction evidence="14">
        <text>NAD(+) + (ADP-D-ribosyl)n-acceptor = nicotinamide + (ADP-D-ribosyl)n+1-acceptor + H(+).</text>
        <dbReference type="EC" id="2.4.2.30"/>
    </reaction>
</comment>
<keyword evidence="9" id="KW-0862">Zinc</keyword>
<dbReference type="FunFam" id="2.20.140.10:FF:000001">
    <property type="entry name" value="Poly [ADP-ribose] polymerase"/>
    <property type="match status" value="1"/>
</dbReference>
<keyword evidence="8" id="KW-0863">Zinc-finger</keyword>
<dbReference type="GO" id="GO:0005730">
    <property type="term" value="C:nucleolus"/>
    <property type="evidence" value="ECO:0007669"/>
    <property type="project" value="TreeGrafter"/>
</dbReference>
<evidence type="ECO:0000256" key="11">
    <source>
        <dbReference type="ARBA" id="ARBA00023125"/>
    </source>
</evidence>
<dbReference type="InterPro" id="IPR050800">
    <property type="entry name" value="ARTD/PARP"/>
</dbReference>
<dbReference type="FunFam" id="3.90.228.10:FF:000002">
    <property type="entry name" value="Poly [ADP-ribose] polymerase"/>
    <property type="match status" value="1"/>
</dbReference>